<keyword evidence="3" id="KW-1185">Reference proteome</keyword>
<feature type="transmembrane region" description="Helical" evidence="1">
    <location>
        <begin position="12"/>
        <end position="27"/>
    </location>
</feature>
<evidence type="ECO:0000313" key="2">
    <source>
        <dbReference type="EMBL" id="AEM39502.1"/>
    </source>
</evidence>
<sequence length="55" mass="6100">MTLEISARDKRLQIAFLLMTLPLVIMGDTILRLLSIIALSSGLVAFVLVERVEES</sequence>
<dbReference type="EMBL" id="CP002838">
    <property type="protein sequence ID" value="AEM39502.1"/>
    <property type="molecule type" value="Genomic_DNA"/>
</dbReference>
<accession>G0ECD2</accession>
<reference evidence="2 3" key="1">
    <citation type="journal article" date="2011" name="Stand. Genomic Sci.">
        <title>Complete genome sequence of the hyperthermophilic chemolithoautotroph Pyrolobus fumarii type strain (1A).</title>
        <authorList>
            <person name="Anderson I."/>
            <person name="Goker M."/>
            <person name="Nolan M."/>
            <person name="Lucas S."/>
            <person name="Hammon N."/>
            <person name="Deshpande S."/>
            <person name="Cheng J.F."/>
            <person name="Tapia R."/>
            <person name="Han C."/>
            <person name="Goodwin L."/>
            <person name="Pitluck S."/>
            <person name="Huntemann M."/>
            <person name="Liolios K."/>
            <person name="Ivanova N."/>
            <person name="Pagani I."/>
            <person name="Mavromatis K."/>
            <person name="Ovchinikova G."/>
            <person name="Pati A."/>
            <person name="Chen A."/>
            <person name="Palaniappan K."/>
            <person name="Land M."/>
            <person name="Hauser L."/>
            <person name="Brambilla E.M."/>
            <person name="Huber H."/>
            <person name="Yasawong M."/>
            <person name="Rohde M."/>
            <person name="Spring S."/>
            <person name="Abt B."/>
            <person name="Sikorski J."/>
            <person name="Wirth R."/>
            <person name="Detter J.C."/>
            <person name="Woyke T."/>
            <person name="Bristow J."/>
            <person name="Eisen J.A."/>
            <person name="Markowitz V."/>
            <person name="Hugenholtz P."/>
            <person name="Kyrpides N.C."/>
            <person name="Klenk H.P."/>
            <person name="Lapidus A."/>
        </authorList>
    </citation>
    <scope>NUCLEOTIDE SEQUENCE [LARGE SCALE GENOMIC DNA]</scope>
    <source>
        <strain evidence="3">DSM 11204 / 1A</strain>
    </source>
</reference>
<dbReference type="RefSeq" id="WP_014027179.1">
    <property type="nucleotide sequence ID" value="NC_015931.1"/>
</dbReference>
<proteinExistence type="predicted"/>
<organism evidence="2 3">
    <name type="scientific">Pyrolobus fumarii (strain DSM 11204 / 1A)</name>
    <dbReference type="NCBI Taxonomy" id="694429"/>
    <lineage>
        <taxon>Archaea</taxon>
        <taxon>Thermoproteota</taxon>
        <taxon>Thermoprotei</taxon>
        <taxon>Desulfurococcales</taxon>
        <taxon>Pyrodictiaceae</taxon>
        <taxon>Pyrolobus</taxon>
    </lineage>
</organism>
<dbReference type="GeneID" id="52281893"/>
<name>G0ECD2_PYRF1</name>
<dbReference type="HOGENOM" id="CLU_3021110_0_0_2"/>
<dbReference type="STRING" id="694429.Pyrfu_1646"/>
<evidence type="ECO:0000313" key="3">
    <source>
        <dbReference type="Proteomes" id="UP000001037"/>
    </source>
</evidence>
<keyword evidence="1" id="KW-0472">Membrane</keyword>
<keyword evidence="1" id="KW-0812">Transmembrane</keyword>
<dbReference type="AlphaFoldDB" id="G0ECD2"/>
<keyword evidence="1" id="KW-1133">Transmembrane helix</keyword>
<evidence type="ECO:0000256" key="1">
    <source>
        <dbReference type="SAM" id="Phobius"/>
    </source>
</evidence>
<gene>
    <name evidence="2" type="ordered locus">Pyrfu_1646</name>
</gene>
<dbReference type="Proteomes" id="UP000001037">
    <property type="component" value="Chromosome"/>
</dbReference>
<dbReference type="InParanoid" id="G0ECD2"/>
<dbReference type="KEGG" id="pfm:Pyrfu_1646"/>
<protein>
    <submittedName>
        <fullName evidence="2">Uncharacterized protein</fullName>
    </submittedName>
</protein>